<keyword evidence="2" id="KW-1133">Transmembrane helix</keyword>
<feature type="compositionally biased region" description="Basic and acidic residues" evidence="1">
    <location>
        <begin position="625"/>
        <end position="637"/>
    </location>
</feature>
<feature type="transmembrane region" description="Helical" evidence="2">
    <location>
        <begin position="84"/>
        <end position="107"/>
    </location>
</feature>
<keyword evidence="2" id="KW-0472">Membrane</keyword>
<feature type="region of interest" description="Disordered" evidence="1">
    <location>
        <begin position="625"/>
        <end position="692"/>
    </location>
</feature>
<dbReference type="AlphaFoldDB" id="A0AA40E1C3"/>
<feature type="region of interest" description="Disordered" evidence="1">
    <location>
        <begin position="29"/>
        <end position="50"/>
    </location>
</feature>
<comment type="caution">
    <text evidence="3">The sequence shown here is derived from an EMBL/GenBank/DDBJ whole genome shotgun (WGS) entry which is preliminary data.</text>
</comment>
<dbReference type="Proteomes" id="UP001172159">
    <property type="component" value="Unassembled WGS sequence"/>
</dbReference>
<evidence type="ECO:0000313" key="3">
    <source>
        <dbReference type="EMBL" id="KAK0721312.1"/>
    </source>
</evidence>
<evidence type="ECO:0000313" key="4">
    <source>
        <dbReference type="Proteomes" id="UP001172159"/>
    </source>
</evidence>
<evidence type="ECO:0000256" key="1">
    <source>
        <dbReference type="SAM" id="MobiDB-lite"/>
    </source>
</evidence>
<evidence type="ECO:0000256" key="2">
    <source>
        <dbReference type="SAM" id="Phobius"/>
    </source>
</evidence>
<feature type="transmembrane region" description="Helical" evidence="2">
    <location>
        <begin position="203"/>
        <end position="228"/>
    </location>
</feature>
<proteinExistence type="predicted"/>
<keyword evidence="2" id="KW-0812">Transmembrane</keyword>
<dbReference type="EMBL" id="JAUKTV010000012">
    <property type="protein sequence ID" value="KAK0721312.1"/>
    <property type="molecule type" value="Genomic_DNA"/>
</dbReference>
<protein>
    <submittedName>
        <fullName evidence="3">Uncharacterized protein</fullName>
    </submittedName>
</protein>
<name>A0AA40E1C3_9PEZI</name>
<reference evidence="3" key="1">
    <citation type="submission" date="2023-06" db="EMBL/GenBank/DDBJ databases">
        <title>Genome-scale phylogeny and comparative genomics of the fungal order Sordariales.</title>
        <authorList>
            <consortium name="Lawrence Berkeley National Laboratory"/>
            <person name="Hensen N."/>
            <person name="Bonometti L."/>
            <person name="Westerberg I."/>
            <person name="Brannstrom I.O."/>
            <person name="Guillou S."/>
            <person name="Cros-Aarteil S."/>
            <person name="Calhoun S."/>
            <person name="Haridas S."/>
            <person name="Kuo A."/>
            <person name="Mondo S."/>
            <person name="Pangilinan J."/>
            <person name="Riley R."/>
            <person name="Labutti K."/>
            <person name="Andreopoulos B."/>
            <person name="Lipzen A."/>
            <person name="Chen C."/>
            <person name="Yanf M."/>
            <person name="Daum C."/>
            <person name="Ng V."/>
            <person name="Clum A."/>
            <person name="Steindorff A."/>
            <person name="Ohm R."/>
            <person name="Martin F."/>
            <person name="Silar P."/>
            <person name="Natvig D."/>
            <person name="Lalanne C."/>
            <person name="Gautier V."/>
            <person name="Ament-Velasquez S.L."/>
            <person name="Kruys A."/>
            <person name="Hutchinson M.I."/>
            <person name="Powell A.J."/>
            <person name="Barry K."/>
            <person name="Miller A.N."/>
            <person name="Grigoriev I.V."/>
            <person name="Debuchy R."/>
            <person name="Gladieux P."/>
            <person name="Thoren M.H."/>
            <person name="Johannesson H."/>
        </authorList>
    </citation>
    <scope>NUCLEOTIDE SEQUENCE</scope>
    <source>
        <strain evidence="3">CBS 540.89</strain>
    </source>
</reference>
<organism evidence="3 4">
    <name type="scientific">Apiosordaria backusii</name>
    <dbReference type="NCBI Taxonomy" id="314023"/>
    <lineage>
        <taxon>Eukaryota</taxon>
        <taxon>Fungi</taxon>
        <taxon>Dikarya</taxon>
        <taxon>Ascomycota</taxon>
        <taxon>Pezizomycotina</taxon>
        <taxon>Sordariomycetes</taxon>
        <taxon>Sordariomycetidae</taxon>
        <taxon>Sordariales</taxon>
        <taxon>Lasiosphaeriaceae</taxon>
        <taxon>Apiosordaria</taxon>
    </lineage>
</organism>
<feature type="transmembrane region" description="Helical" evidence="2">
    <location>
        <begin position="135"/>
        <end position="159"/>
    </location>
</feature>
<gene>
    <name evidence="3" type="ORF">B0T21DRAFT_395515</name>
</gene>
<sequence length="692" mass="74738">MAGTGAPSRKSIFREEFHSEHTLPYLNLGLPAAEDPRNNDPNANMAASPTPREVRRLASDHNFVLGATYPPPKRLGLWSFLARHLSLTVALIAGVISAVVAIAYTVVTSKQLLECPPWANECHLVDLWTLQNLGVIQGIITTVYLIGLSALAYTSLLLCEAALWPLLHTQPFTIRGLEGFLALTNGNIMSLPQATTSIRSVSAVFIFTICLLSIILPLAAPPLVGYAYTPTLEPVTLSSNITSLPSPVLDRPFTQTNPPSSAFLPALSAYTNYADDPSAERLPNFRNWLIDRSTLSSRGSFSAKAIHLNINISCQGRPLKQLQKNNLWWNAFKTTTNLSTTRHTPSGEIWFRPQPHLTVFLDDVEFPSHNSINTTIIFAALNGTITGGVTTPLRLGDIKTVSAISCEVILSATDAILTVGPHPPHIATNEEIPVLSSLSHLHNLTSTLKWLTASPVLVGVSIGGSQPLFTNSTLTHLPISPESGTDGSNNWTVPGLENFITLSIGAFATSLFPTSSSPSQQQQELISILQTKKLSTGRAYLLLILPAFKHQIPVMRPINLGEVLKSAQTSFMRDKAGTDAAKSYLPSELGGLGVQFGVVGGEQVGFGPAKGGGDDTAVSGFVAAKEKESKGKEREQQLGDGSGSRVGSSRVDIRNNSSGTWRESYHSGREVERKRERGYRLERGEWPTHGDL</sequence>
<accession>A0AA40E1C3</accession>
<keyword evidence="4" id="KW-1185">Reference proteome</keyword>
<feature type="compositionally biased region" description="Basic and acidic residues" evidence="1">
    <location>
        <begin position="663"/>
        <end position="692"/>
    </location>
</feature>